<evidence type="ECO:0000313" key="2">
    <source>
        <dbReference type="Proteomes" id="UP001216390"/>
    </source>
</evidence>
<dbReference type="KEGG" id="ima:PO878_04090"/>
<proteinExistence type="predicted"/>
<name>A0AAE9YB76_9ACTN</name>
<accession>A0AAE9YB76</accession>
<reference evidence="1" key="1">
    <citation type="submission" date="2023-01" db="EMBL/GenBank/DDBJ databases">
        <title>The diversity of Class Acidimicrobiia in South China Sea sediment environments and the proposal of Iamia marina sp. nov., a novel species of the genus Iamia.</title>
        <authorList>
            <person name="He Y."/>
            <person name="Tian X."/>
        </authorList>
    </citation>
    <scope>NUCLEOTIDE SEQUENCE</scope>
    <source>
        <strain evidence="1">DSM 19957</strain>
    </source>
</reference>
<organism evidence="1 2">
    <name type="scientific">Iamia majanohamensis</name>
    <dbReference type="NCBI Taxonomy" id="467976"/>
    <lineage>
        <taxon>Bacteria</taxon>
        <taxon>Bacillati</taxon>
        <taxon>Actinomycetota</taxon>
        <taxon>Acidimicrobiia</taxon>
        <taxon>Acidimicrobiales</taxon>
        <taxon>Iamiaceae</taxon>
        <taxon>Iamia</taxon>
    </lineage>
</organism>
<dbReference type="AlphaFoldDB" id="A0AAE9YB76"/>
<protein>
    <submittedName>
        <fullName evidence="1">Uncharacterized protein</fullName>
    </submittedName>
</protein>
<dbReference type="RefSeq" id="WP_272737421.1">
    <property type="nucleotide sequence ID" value="NZ_CP116942.1"/>
</dbReference>
<evidence type="ECO:0000313" key="1">
    <source>
        <dbReference type="EMBL" id="WCO67903.1"/>
    </source>
</evidence>
<gene>
    <name evidence="1" type="ORF">PO878_04090</name>
</gene>
<sequence length="84" mass="9066">MRASCGCLVEDGMVLHGFDGPCAARADEPQRPTDEDYCAANDHGYYGDEWAAPSSEHPHFDEVVATGGRCYCGIKRYPIGGGVR</sequence>
<keyword evidence="2" id="KW-1185">Reference proteome</keyword>
<dbReference type="Proteomes" id="UP001216390">
    <property type="component" value="Chromosome"/>
</dbReference>
<dbReference type="EMBL" id="CP116942">
    <property type="protein sequence ID" value="WCO67903.1"/>
    <property type="molecule type" value="Genomic_DNA"/>
</dbReference>